<protein>
    <submittedName>
        <fullName evidence="2">Uncharacterized protein</fullName>
    </submittedName>
</protein>
<accession>A0A9D4UH42</accession>
<evidence type="ECO:0000256" key="1">
    <source>
        <dbReference type="SAM" id="Phobius"/>
    </source>
</evidence>
<feature type="transmembrane region" description="Helical" evidence="1">
    <location>
        <begin position="128"/>
        <end position="155"/>
    </location>
</feature>
<dbReference type="AlphaFoldDB" id="A0A9D4UH42"/>
<reference evidence="2" key="1">
    <citation type="submission" date="2021-01" db="EMBL/GenBank/DDBJ databases">
        <title>Adiantum capillus-veneris genome.</title>
        <authorList>
            <person name="Fang Y."/>
            <person name="Liao Q."/>
        </authorList>
    </citation>
    <scope>NUCLEOTIDE SEQUENCE</scope>
    <source>
        <strain evidence="2">H3</strain>
        <tissue evidence="2">Leaf</tissue>
    </source>
</reference>
<dbReference type="PANTHER" id="PTHR34370:SF2">
    <property type="entry name" value="GAG-POL POLYPROTEIN_RETROTRANSPOSON"/>
    <property type="match status" value="1"/>
</dbReference>
<evidence type="ECO:0000313" key="2">
    <source>
        <dbReference type="EMBL" id="KAI5067695.1"/>
    </source>
</evidence>
<evidence type="ECO:0000313" key="3">
    <source>
        <dbReference type="Proteomes" id="UP000886520"/>
    </source>
</evidence>
<dbReference type="PANTHER" id="PTHR34370">
    <property type="entry name" value="OS04G0600100 PROTEIN"/>
    <property type="match status" value="1"/>
</dbReference>
<dbReference type="EMBL" id="JABFUD020000017">
    <property type="protein sequence ID" value="KAI5067695.1"/>
    <property type="molecule type" value="Genomic_DNA"/>
</dbReference>
<keyword evidence="1" id="KW-1133">Transmembrane helix</keyword>
<organism evidence="2 3">
    <name type="scientific">Adiantum capillus-veneris</name>
    <name type="common">Maidenhair fern</name>
    <dbReference type="NCBI Taxonomy" id="13818"/>
    <lineage>
        <taxon>Eukaryota</taxon>
        <taxon>Viridiplantae</taxon>
        <taxon>Streptophyta</taxon>
        <taxon>Embryophyta</taxon>
        <taxon>Tracheophyta</taxon>
        <taxon>Polypodiopsida</taxon>
        <taxon>Polypodiidae</taxon>
        <taxon>Polypodiales</taxon>
        <taxon>Pteridineae</taxon>
        <taxon>Pteridaceae</taxon>
        <taxon>Vittarioideae</taxon>
        <taxon>Adiantum</taxon>
    </lineage>
</organism>
<comment type="caution">
    <text evidence="2">The sequence shown here is derived from an EMBL/GenBank/DDBJ whole genome shotgun (WGS) entry which is preliminary data.</text>
</comment>
<gene>
    <name evidence="2" type="ORF">GOP47_0018223</name>
</gene>
<keyword evidence="3" id="KW-1185">Reference proteome</keyword>
<name>A0A9D4UH42_ADICA</name>
<sequence>MTMPGCCRAHGASESLSAYELVHNPFTKRAFRTRRIRAPTYLSQQELVQTSYSKSTLRERCIFAVKVTDSGRDRLYRTHAIVLAVPRSNDAHPPTSPAIKISEGDGLNDDNLNANRGKKSIVVKLRKYGVAGMLSYGLLNTIYYLGMFLFAWFYISPAPSGLGYRAAAERFIKLFALVWAGSQVTKLLRAGCALALAPVIDRGLTWITDHSGFRSRAEVFGVVVTSCFGLAFIVFFVITFLWA</sequence>
<keyword evidence="1" id="KW-0812">Transmembrane</keyword>
<dbReference type="Proteomes" id="UP000886520">
    <property type="component" value="Chromosome 17"/>
</dbReference>
<proteinExistence type="predicted"/>
<feature type="transmembrane region" description="Helical" evidence="1">
    <location>
        <begin position="219"/>
        <end position="242"/>
    </location>
</feature>
<keyword evidence="1" id="KW-0472">Membrane</keyword>
<dbReference type="OrthoDB" id="2020192at2759"/>